<dbReference type="RefSeq" id="WP_146318641.1">
    <property type="nucleotide sequence ID" value="NZ_VCQV01000026.1"/>
</dbReference>
<evidence type="ECO:0008006" key="3">
    <source>
        <dbReference type="Google" id="ProtNLM"/>
    </source>
</evidence>
<accession>A0A563DWC5</accession>
<evidence type="ECO:0000313" key="2">
    <source>
        <dbReference type="Proteomes" id="UP000320244"/>
    </source>
</evidence>
<dbReference type="EMBL" id="VCQV01000026">
    <property type="protein sequence ID" value="TWP34588.1"/>
    <property type="molecule type" value="Genomic_DNA"/>
</dbReference>
<dbReference type="Proteomes" id="UP000320244">
    <property type="component" value="Unassembled WGS sequence"/>
</dbReference>
<evidence type="ECO:0000313" key="1">
    <source>
        <dbReference type="EMBL" id="TWP34588.1"/>
    </source>
</evidence>
<reference evidence="1 2" key="2">
    <citation type="submission" date="2019-08" db="EMBL/GenBank/DDBJ databases">
        <title>Jejuicoccus antrihumi gen. nov., sp. nov., a new member of the family Dermacoccaceae isolated from a cave.</title>
        <authorList>
            <person name="Schumann P."/>
            <person name="Kim I.S."/>
        </authorList>
    </citation>
    <scope>NUCLEOTIDE SEQUENCE [LARGE SCALE GENOMIC DNA]</scope>
    <source>
        <strain evidence="1 2">C5-26</strain>
    </source>
</reference>
<sequence length="140" mass="14478">MSDIADDLRAVVRTIVQSAERGSSSGPQWKRVWSELQTAGITQIAGRDAGSEGGDLDDLVACVQELAAAAVSTPLIEHATAGWAAPNSLETDAVLDTVAVGTTHLSVSDQLMSGSVRARWAAEAKHLVLVLPDGLVFGSG</sequence>
<dbReference type="GO" id="GO:0016627">
    <property type="term" value="F:oxidoreductase activity, acting on the CH-CH group of donors"/>
    <property type="evidence" value="ECO:0007669"/>
    <property type="project" value="InterPro"/>
</dbReference>
<gene>
    <name evidence="1" type="ORF">FGL98_16975</name>
</gene>
<comment type="caution">
    <text evidence="1">The sequence shown here is derived from an EMBL/GenBank/DDBJ whole genome shotgun (WGS) entry which is preliminary data.</text>
</comment>
<dbReference type="InterPro" id="IPR009100">
    <property type="entry name" value="AcylCoA_DH/oxidase_NM_dom_sf"/>
</dbReference>
<reference evidence="1 2" key="1">
    <citation type="submission" date="2019-05" db="EMBL/GenBank/DDBJ databases">
        <authorList>
            <person name="Lee S.D."/>
        </authorList>
    </citation>
    <scope>NUCLEOTIDE SEQUENCE [LARGE SCALE GENOMIC DNA]</scope>
    <source>
        <strain evidence="1 2">C5-26</strain>
    </source>
</reference>
<dbReference type="AlphaFoldDB" id="A0A563DWC5"/>
<organism evidence="1 2">
    <name type="scientific">Leekyejoonella antrihumi</name>
    <dbReference type="NCBI Taxonomy" id="1660198"/>
    <lineage>
        <taxon>Bacteria</taxon>
        <taxon>Bacillati</taxon>
        <taxon>Actinomycetota</taxon>
        <taxon>Actinomycetes</taxon>
        <taxon>Micrococcales</taxon>
        <taxon>Dermacoccaceae</taxon>
        <taxon>Leekyejoonella</taxon>
    </lineage>
</organism>
<proteinExistence type="predicted"/>
<keyword evidence="2" id="KW-1185">Reference proteome</keyword>
<dbReference type="SUPFAM" id="SSF56645">
    <property type="entry name" value="Acyl-CoA dehydrogenase NM domain-like"/>
    <property type="match status" value="1"/>
</dbReference>
<name>A0A563DWC5_9MICO</name>
<protein>
    <recommendedName>
        <fullName evidence="3">Acyl-CoA dehydrogenase</fullName>
    </recommendedName>
</protein>